<name>A0AAD1ZG50_9LAMI</name>
<dbReference type="PANTHER" id="PTHR35486:SF1">
    <property type="entry name" value="OS02G0689500 PROTEIN"/>
    <property type="match status" value="1"/>
</dbReference>
<evidence type="ECO:0000313" key="2">
    <source>
        <dbReference type="Proteomes" id="UP000834106"/>
    </source>
</evidence>
<dbReference type="PANTHER" id="PTHR35486">
    <property type="entry name" value="EXPRESSED PROTEIN"/>
    <property type="match status" value="1"/>
</dbReference>
<dbReference type="EMBL" id="OU503044">
    <property type="protein sequence ID" value="CAI9768749.1"/>
    <property type="molecule type" value="Genomic_DNA"/>
</dbReference>
<sequence length="143" mass="16172">MALLKMLKTMLKNGKFQILSTLRRRNGNWVFAQGSPFIAICVYTSFPVMKSLPKVGSRRRVGLRRRRVGFKGHCGNISGLAFCLSPLVRARTNLHLHQKGFPQETVVIGDSRILTKSYLSNASSFCKNGPRKLCYFGRFNPNH</sequence>
<reference evidence="1" key="1">
    <citation type="submission" date="2023-05" db="EMBL/GenBank/DDBJ databases">
        <authorList>
            <person name="Huff M."/>
        </authorList>
    </citation>
    <scope>NUCLEOTIDE SEQUENCE</scope>
</reference>
<dbReference type="Proteomes" id="UP000834106">
    <property type="component" value="Chromosome 9"/>
</dbReference>
<proteinExistence type="predicted"/>
<accession>A0AAD1ZG50</accession>
<keyword evidence="2" id="KW-1185">Reference proteome</keyword>
<protein>
    <submittedName>
        <fullName evidence="1">Uncharacterized protein</fullName>
    </submittedName>
</protein>
<gene>
    <name evidence="1" type="ORF">FPE_LOCUS16179</name>
</gene>
<dbReference type="AlphaFoldDB" id="A0AAD1ZG50"/>
<organism evidence="1 2">
    <name type="scientific">Fraxinus pennsylvanica</name>
    <dbReference type="NCBI Taxonomy" id="56036"/>
    <lineage>
        <taxon>Eukaryota</taxon>
        <taxon>Viridiplantae</taxon>
        <taxon>Streptophyta</taxon>
        <taxon>Embryophyta</taxon>
        <taxon>Tracheophyta</taxon>
        <taxon>Spermatophyta</taxon>
        <taxon>Magnoliopsida</taxon>
        <taxon>eudicotyledons</taxon>
        <taxon>Gunneridae</taxon>
        <taxon>Pentapetalae</taxon>
        <taxon>asterids</taxon>
        <taxon>lamiids</taxon>
        <taxon>Lamiales</taxon>
        <taxon>Oleaceae</taxon>
        <taxon>Oleeae</taxon>
        <taxon>Fraxinus</taxon>
    </lineage>
</organism>
<evidence type="ECO:0000313" key="1">
    <source>
        <dbReference type="EMBL" id="CAI9768749.1"/>
    </source>
</evidence>